<dbReference type="AlphaFoldDB" id="A0A545U0F1"/>
<keyword evidence="5" id="KW-1185">Reference proteome</keyword>
<evidence type="ECO:0000256" key="1">
    <source>
        <dbReference type="PROSITE-ProRule" id="PRU00339"/>
    </source>
</evidence>
<dbReference type="Proteomes" id="UP000315439">
    <property type="component" value="Unassembled WGS sequence"/>
</dbReference>
<protein>
    <submittedName>
        <fullName evidence="4">CHAT domain-containing protein</fullName>
    </submittedName>
</protein>
<feature type="signal peptide" evidence="2">
    <location>
        <begin position="1"/>
        <end position="18"/>
    </location>
</feature>
<feature type="repeat" description="TPR" evidence="1">
    <location>
        <begin position="389"/>
        <end position="422"/>
    </location>
</feature>
<dbReference type="Pfam" id="PF13424">
    <property type="entry name" value="TPR_12"/>
    <property type="match status" value="1"/>
</dbReference>
<keyword evidence="1" id="KW-0802">TPR repeat</keyword>
<comment type="caution">
    <text evidence="4">The sequence shown here is derived from an EMBL/GenBank/DDBJ whole genome shotgun (WGS) entry which is preliminary data.</text>
</comment>
<sequence>MKKISFSLLLLFCFSVFAVSGEACPHAPRGKPLREVKLETPNESNLLVSIIPRNTKLVTLLIHSKGKNWYRNPLGNNVKQVIFIDKNKIQSEATLCIYSQYSNSGKSIEGISFEKIKEIRGSVRESLLLLNEASSLWHKNDKHSKLNSISAYATLFENNTREFDLSLLAFLNLLEANFNLYNYDEVFRLYKVLPTRLKLNEYFYYHVLRIKAKALVRQHKLHEALPVAENALLTLELYVKKHKYSFRADEAEIRNLIGEILLSQSRGLVGNTAYKKMHHGKLFLDKAYMFAIGNSQLLAHIHNNKGLYHILKSRIVTREVRLEELLISIGEHERAKEYAVSANDNFSLPLIENNLGSLYLKTRQLGKSLRSYQSALSRIDNEKESELLALLYKNLGKVYQSLGDYSKSEAFLSKAVSLSEKASTIEVANIKCIQGTTLRLMGEVLKARRLHESCLELLKVESEESVENDIVNARLQLAEDHLINGNGSESKAQVMLAMNELNMITSFDLKAQLLIQFSRMLDADGKQSQAINAIHEAIESSKKAQLPASYIDSLEFAINYFKSINKFQELNNYGELALKEIEYLHEQLDSERLGPAWSNKTNAIYMTLADVRLSQYRDNESEEGLALIFNLIERSKAISLRLSIASDKANSSLKEMNDKADYISEIAKEEAVSKTKEQRKKLMVERFHEQEINTYGRMSERTKSKLPPLIELVKAREKLSEKQMVIYYLLLSENIIAFTLTRNDANVQLIGHADEIFETHSSTRDILTSKNLIKTYQHLDKISSKLIKPINIGKHISELLFVPHLSLHSIPFSALSNSKVAGKYEPLIENYTVKVIPSLNTYLMKKNKIDYEFSKYLAVIANPVFSKSNKLAKDESNDKSETFRSWSRELKPLPYTHIESEKLKELLNDNAIVFGQEKATRQNLYSDVARRAKILHISTHGYFRESNSDNVGLALSIVDEFGNSIPGFVTVTDLFNNEFLNELVVINGCDTAMGEPQAGEGITGLTRGFLAQGAKHVISTLWPVTDKASAKFMEYFYGHLIKEGDISKALRLAQSQLRKNRKYRDPFYWAPYILTTVSPDENIILRRK</sequence>
<accession>A0A545U0F1</accession>
<dbReference type="PANTHER" id="PTHR10098">
    <property type="entry name" value="RAPSYN-RELATED"/>
    <property type="match status" value="1"/>
</dbReference>
<evidence type="ECO:0000256" key="2">
    <source>
        <dbReference type="SAM" id="SignalP"/>
    </source>
</evidence>
<feature type="domain" description="CHAT" evidence="3">
    <location>
        <begin position="781"/>
        <end position="1074"/>
    </location>
</feature>
<organism evidence="4 5">
    <name type="scientific">Aliikangiella coralliicola</name>
    <dbReference type="NCBI Taxonomy" id="2592383"/>
    <lineage>
        <taxon>Bacteria</taxon>
        <taxon>Pseudomonadati</taxon>
        <taxon>Pseudomonadota</taxon>
        <taxon>Gammaproteobacteria</taxon>
        <taxon>Oceanospirillales</taxon>
        <taxon>Pleioneaceae</taxon>
        <taxon>Aliikangiella</taxon>
    </lineage>
</organism>
<dbReference type="InterPro" id="IPR019734">
    <property type="entry name" value="TPR_rpt"/>
</dbReference>
<name>A0A545U0F1_9GAMM</name>
<dbReference type="Gene3D" id="1.25.40.10">
    <property type="entry name" value="Tetratricopeptide repeat domain"/>
    <property type="match status" value="1"/>
</dbReference>
<keyword evidence="2" id="KW-0732">Signal</keyword>
<dbReference type="InterPro" id="IPR024983">
    <property type="entry name" value="CHAT_dom"/>
</dbReference>
<dbReference type="PANTHER" id="PTHR10098:SF108">
    <property type="entry name" value="TETRATRICOPEPTIDE REPEAT PROTEIN 28"/>
    <property type="match status" value="1"/>
</dbReference>
<dbReference type="PROSITE" id="PS50005">
    <property type="entry name" value="TPR"/>
    <property type="match status" value="1"/>
</dbReference>
<feature type="chain" id="PRO_5021735246" evidence="2">
    <location>
        <begin position="19"/>
        <end position="1088"/>
    </location>
</feature>
<dbReference type="Pfam" id="PF12770">
    <property type="entry name" value="CHAT"/>
    <property type="match status" value="1"/>
</dbReference>
<evidence type="ECO:0000259" key="3">
    <source>
        <dbReference type="Pfam" id="PF12770"/>
    </source>
</evidence>
<evidence type="ECO:0000313" key="4">
    <source>
        <dbReference type="EMBL" id="TQV82946.1"/>
    </source>
</evidence>
<proteinExistence type="predicted"/>
<evidence type="ECO:0000313" key="5">
    <source>
        <dbReference type="Proteomes" id="UP000315439"/>
    </source>
</evidence>
<dbReference type="EMBL" id="VIKS01000015">
    <property type="protein sequence ID" value="TQV82946.1"/>
    <property type="molecule type" value="Genomic_DNA"/>
</dbReference>
<dbReference type="OrthoDB" id="9146156at2"/>
<dbReference type="InterPro" id="IPR011990">
    <property type="entry name" value="TPR-like_helical_dom_sf"/>
</dbReference>
<gene>
    <name evidence="4" type="ORF">FLL46_24560</name>
</gene>
<reference evidence="4 5" key="1">
    <citation type="submission" date="2019-07" db="EMBL/GenBank/DDBJ databases">
        <title>Draft genome for Aliikangiella sp. M105.</title>
        <authorList>
            <person name="Wang G."/>
        </authorList>
    </citation>
    <scope>NUCLEOTIDE SEQUENCE [LARGE SCALE GENOMIC DNA]</scope>
    <source>
        <strain evidence="4 5">M105</strain>
    </source>
</reference>
<dbReference type="SMART" id="SM00028">
    <property type="entry name" value="TPR"/>
    <property type="match status" value="3"/>
</dbReference>
<dbReference type="RefSeq" id="WP_142934707.1">
    <property type="nucleotide sequence ID" value="NZ_ML660171.1"/>
</dbReference>
<dbReference type="SUPFAM" id="SSF48452">
    <property type="entry name" value="TPR-like"/>
    <property type="match status" value="1"/>
</dbReference>